<evidence type="ECO:0000313" key="3">
    <source>
        <dbReference type="Proteomes" id="UP000185093"/>
    </source>
</evidence>
<comment type="caution">
    <text evidence="2">The sequence shown here is derived from an EMBL/GenBank/DDBJ whole genome shotgun (WGS) entry which is preliminary data.</text>
</comment>
<dbReference type="SUPFAM" id="SSF69322">
    <property type="entry name" value="Tricorn protease domain 2"/>
    <property type="match status" value="1"/>
</dbReference>
<dbReference type="RefSeq" id="WP_318259450.1">
    <property type="nucleotide sequence ID" value="NZ_FSQZ01000001.1"/>
</dbReference>
<dbReference type="InterPro" id="IPR015943">
    <property type="entry name" value="WD40/YVTN_repeat-like_dom_sf"/>
</dbReference>
<reference evidence="2 3" key="1">
    <citation type="submission" date="2016-11" db="EMBL/GenBank/DDBJ databases">
        <authorList>
            <person name="Varghese N."/>
            <person name="Submissions S."/>
        </authorList>
    </citation>
    <scope>NUCLEOTIDE SEQUENCE [LARGE SCALE GENOMIC DNA]</scope>
    <source>
        <strain evidence="2 3">DSM 20664</strain>
    </source>
</reference>
<feature type="chain" id="PRO_5045935048" evidence="1">
    <location>
        <begin position="21"/>
        <end position="609"/>
    </location>
</feature>
<feature type="signal peptide" evidence="1">
    <location>
        <begin position="1"/>
        <end position="20"/>
    </location>
</feature>
<keyword evidence="3" id="KW-1185">Reference proteome</keyword>
<dbReference type="SUPFAM" id="SSF48452">
    <property type="entry name" value="TPR-like"/>
    <property type="match status" value="1"/>
</dbReference>
<dbReference type="EMBL" id="FSQZ01000001">
    <property type="protein sequence ID" value="SIN63299.1"/>
    <property type="molecule type" value="Genomic_DNA"/>
</dbReference>
<proteinExistence type="predicted"/>
<organism evidence="2 3">
    <name type="scientific">Acetomicrobium flavidum</name>
    <dbReference type="NCBI Taxonomy" id="49896"/>
    <lineage>
        <taxon>Bacteria</taxon>
        <taxon>Thermotogati</taxon>
        <taxon>Synergistota</taxon>
        <taxon>Synergistia</taxon>
        <taxon>Synergistales</taxon>
        <taxon>Acetomicrobiaceae</taxon>
        <taxon>Acetomicrobium</taxon>
    </lineage>
</organism>
<evidence type="ECO:0000313" key="2">
    <source>
        <dbReference type="EMBL" id="SIN63299.1"/>
    </source>
</evidence>
<name>A0ABY1JB87_9BACT</name>
<accession>A0ABY1JB87</accession>
<protein>
    <submittedName>
        <fullName evidence="2">Uncharacterized protein</fullName>
    </submittedName>
</protein>
<evidence type="ECO:0000256" key="1">
    <source>
        <dbReference type="SAM" id="SignalP"/>
    </source>
</evidence>
<dbReference type="InterPro" id="IPR011990">
    <property type="entry name" value="TPR-like_helical_dom_sf"/>
</dbReference>
<keyword evidence="1" id="KW-0732">Signal</keyword>
<gene>
    <name evidence="2" type="ORF">SAMN05444368_0363</name>
</gene>
<sequence length="609" mass="68057">MQKIAILAVLFFVLASSVHAETGTLYTLPQANKIEAERHMMVARRHFLSRDYFGCLEELELAQKDDIYLVSTYLLRALCQRRLGMWGDALTSIHYYLEVASADVRAKLIEGQIVKERDLLKEILSGRIEVASTQAYKQPLSLFFNLPLGAKPRAKAIGKASCLEGRSWISDTEGNRIFLIKKDEKPYVFDIEKPVAAVPLSSNELIVATRNGQIYRATLTEKDKRTKDLSLEKLTEIPSILSDAVIIGRKILLVSDAADGKLVYLDTDTGKVLGDWRPNDKSRFEPLALSYGGYLVAIVDRGSNSLIVMDPWSKKVVFQGQADMLRDVEWVSPAKCFALGEDGSLYEANVKGGSFNKIIDGKLTNCWCLTRNDNEIMAFDAALDNVFWIKQTFKQEDLTAFANLHMMQKDLNNGTLSLKSNLYVPVVADLNFEVPSIKAGFGKILLASRWEEDAYVNRGLLYEVSSMKSYDVFLRDMYNAGEKWPSRIVLEQNPSLSGISDDFVLMLAGLCLREGIAVDLYLKDGPLPLSLTMLSHMSGGKIMFSPPLQSEVPGLAGLAGKISVELPERKVLFKEIAFEPLLAIFGNVDGIPFRDWVPIDFLPDIDQHK</sequence>
<dbReference type="Gene3D" id="2.130.10.10">
    <property type="entry name" value="YVTN repeat-like/Quinoprotein amine dehydrogenase"/>
    <property type="match status" value="1"/>
</dbReference>
<dbReference type="Proteomes" id="UP000185093">
    <property type="component" value="Unassembled WGS sequence"/>
</dbReference>